<dbReference type="InterPro" id="IPR012337">
    <property type="entry name" value="RNaseH-like_sf"/>
</dbReference>
<evidence type="ECO:0000313" key="2">
    <source>
        <dbReference type="EMBL" id="QPV64247.1"/>
    </source>
</evidence>
<protein>
    <submittedName>
        <fullName evidence="2">Transposase</fullName>
    </submittedName>
</protein>
<name>A0A7T3G0X1_9EURY</name>
<dbReference type="Pfam" id="PF01609">
    <property type="entry name" value="DDE_Tnp_1"/>
    <property type="match status" value="1"/>
</dbReference>
<dbReference type="InterPro" id="IPR002559">
    <property type="entry name" value="Transposase_11"/>
</dbReference>
<evidence type="ECO:0000259" key="1">
    <source>
        <dbReference type="Pfam" id="PF01609"/>
    </source>
</evidence>
<gene>
    <name evidence="2" type="ORF">I7X12_06405</name>
</gene>
<dbReference type="EMBL" id="CP065856">
    <property type="protein sequence ID" value="QPV64247.1"/>
    <property type="molecule type" value="Genomic_DNA"/>
</dbReference>
<dbReference type="GeneID" id="60588108"/>
<dbReference type="GO" id="GO:0003677">
    <property type="term" value="F:DNA binding"/>
    <property type="evidence" value="ECO:0007669"/>
    <property type="project" value="InterPro"/>
</dbReference>
<sequence>MVRDDPAVAESIVVHAESLCQHEDHLWDVIKQLSIPVASLTDERDQTKADFETEEMVKSHLFMRIRGFSQNEFAEQLSTRSNLIKSVEFDVNSLDAAPSQQDLSYAWCNFSDDTQKIIEAAAEGIGQAAVEHNVISEALVPVLPDEEADEDDVQTDKEYQKQKATKLIRLARRHVLPEFETGRAVHRTYSDEAILDMFARICANKGSAHSEGEYGWLTDDDLTCDDETFLRAIKLIATPEDDDAQPSLSDYDEADAMPKIDRIRDALMESFDAATENVINSIRGDDPFEDRKTIAAIDITHEQYHVWPWEDKDAGTPKSGFPRMVSGYKKDDEYLRGYKYATITLVGDNAPIILGVEPVKENSKWEPDGSPSYSKGDIVARLLDKAERFVDFDEVLLDRGFYSNAVYAEIDDRDLLYTSPVPKYEDDYTAIKNIEAHDDADAAVKDDVPFGQDGEVHHTAEFLYTPTTSDDADGNYAVFVTNRDRVEPEEIDKVCNTYDRRWDIESQFKSVKGFLPKTSSKDYRIRLCKFVLASLIYNLWRLTDYLLKVAMDEDIRSPPVITAKTFVRALGEFLRDIG</sequence>
<proteinExistence type="predicted"/>
<organism evidence="2 3">
    <name type="scientific">Halosimplex litoreum</name>
    <dbReference type="NCBI Taxonomy" id="1198301"/>
    <lineage>
        <taxon>Archaea</taxon>
        <taxon>Methanobacteriati</taxon>
        <taxon>Methanobacteriota</taxon>
        <taxon>Stenosarchaea group</taxon>
        <taxon>Halobacteria</taxon>
        <taxon>Halobacteriales</taxon>
        <taxon>Haloarculaceae</taxon>
        <taxon>Halosimplex</taxon>
    </lineage>
</organism>
<dbReference type="SUPFAM" id="SSF53098">
    <property type="entry name" value="Ribonuclease H-like"/>
    <property type="match status" value="1"/>
</dbReference>
<dbReference type="Proteomes" id="UP000595001">
    <property type="component" value="Chromosome"/>
</dbReference>
<evidence type="ECO:0000313" key="3">
    <source>
        <dbReference type="Proteomes" id="UP000595001"/>
    </source>
</evidence>
<reference evidence="2 3" key="1">
    <citation type="submission" date="2020-12" db="EMBL/GenBank/DDBJ databases">
        <title>Halosimplex halophilum sp. nov. and Halosimplex salinum sp. nov., two new members of the genus Halosimplex.</title>
        <authorList>
            <person name="Cui H.L."/>
        </authorList>
    </citation>
    <scope>NUCLEOTIDE SEQUENCE [LARGE SCALE GENOMIC DNA]</scope>
    <source>
        <strain evidence="2 3">YGH94</strain>
    </source>
</reference>
<dbReference type="OrthoDB" id="225944at2157"/>
<dbReference type="RefSeq" id="WP_198063020.1">
    <property type="nucleotide sequence ID" value="NZ_CP065856.1"/>
</dbReference>
<accession>A0A7T3G0X1</accession>
<feature type="domain" description="Transposase IS4-like" evidence="1">
    <location>
        <begin position="382"/>
        <end position="539"/>
    </location>
</feature>
<dbReference type="GO" id="GO:0004803">
    <property type="term" value="F:transposase activity"/>
    <property type="evidence" value="ECO:0007669"/>
    <property type="project" value="InterPro"/>
</dbReference>
<dbReference type="GO" id="GO:0006313">
    <property type="term" value="P:DNA transposition"/>
    <property type="evidence" value="ECO:0007669"/>
    <property type="project" value="InterPro"/>
</dbReference>
<keyword evidence="3" id="KW-1185">Reference proteome</keyword>
<dbReference type="KEGG" id="hlt:I7X12_06405"/>
<dbReference type="AlphaFoldDB" id="A0A7T3G0X1"/>